<dbReference type="Proteomes" id="UP001345827">
    <property type="component" value="Unassembled WGS sequence"/>
</dbReference>
<dbReference type="Gene3D" id="3.30.50.10">
    <property type="entry name" value="Erythroid Transcription Factor GATA-1, subunit A"/>
    <property type="match status" value="1"/>
</dbReference>
<dbReference type="InterPro" id="IPR013088">
    <property type="entry name" value="Znf_NHR/GATA"/>
</dbReference>
<organism evidence="1 2">
    <name type="scientific">Vermiconidia calcicola</name>
    <dbReference type="NCBI Taxonomy" id="1690605"/>
    <lineage>
        <taxon>Eukaryota</taxon>
        <taxon>Fungi</taxon>
        <taxon>Dikarya</taxon>
        <taxon>Ascomycota</taxon>
        <taxon>Pezizomycotina</taxon>
        <taxon>Dothideomycetes</taxon>
        <taxon>Dothideomycetidae</taxon>
        <taxon>Mycosphaerellales</taxon>
        <taxon>Extremaceae</taxon>
        <taxon>Vermiconidia</taxon>
    </lineage>
</organism>
<reference evidence="1 2" key="1">
    <citation type="submission" date="2023-06" db="EMBL/GenBank/DDBJ databases">
        <title>Black Yeasts Isolated from many extreme environments.</title>
        <authorList>
            <person name="Coleine C."/>
            <person name="Stajich J.E."/>
            <person name="Selbmann L."/>
        </authorList>
    </citation>
    <scope>NUCLEOTIDE SEQUENCE [LARGE SCALE GENOMIC DNA]</scope>
    <source>
        <strain evidence="1 2">CCFEE 5887</strain>
    </source>
</reference>
<gene>
    <name evidence="1" type="ORF">LTR25_008786</name>
</gene>
<dbReference type="AlphaFoldDB" id="A0AAV9PWF1"/>
<sequence>MLPASFRGKQPPEILKGLEERAIKGELTGDDEEFFDAVEQLYDAGYDHEEPASLHEAPTAIKLALETSTPVSAFYSVIPGPNAPIWSRIPSECLTDEPDEGILETRKERFREMVTIWLDCLFQWFREKNPWRFDFLWQTAPVSFFVGFFLWSANSTTIIDYICKAVTEPAQYLLADPDFEPEDLLKLPRISKKDTYWGCYFDLLLNPVSGLVEAWYSSSATAFGCESSATSSGLIGRLISYFPKTSNPRFGHERKLDEAQKKGQKPNFRKVADCRDLSEYHRVYCIILESFLITLVGFDVEVKANGTLKNLPQGTPEWVKMVRRRMGVRTFERVEYINRCLAVRQGCKRDTRFQTCLTTIRQCANPVANCPTTQTPTWFFLRTEGTDTLDFDAPLYICTACYAYWKIMQEHRSQELIDKDTKRKQAETEGCYWCDEPFPLKGVKDRKTLVPELNECLCKRCYLMWKPHSIILPVRGIHYSQTHVFACENSGCTVTKALQWFFEEDFIGSLLCERCHLVPPYVSSMKNGQSRLKKLRNDSTVQLHEVQHDDCHSPRNRAGFLLYCQRHFGFSISGNDKKERAASVKAITEARKVGVETILPLAKRARISTRQELDM</sequence>
<keyword evidence="2" id="KW-1185">Reference proteome</keyword>
<comment type="caution">
    <text evidence="1">The sequence shown here is derived from an EMBL/GenBank/DDBJ whole genome shotgun (WGS) entry which is preliminary data.</text>
</comment>
<dbReference type="GO" id="GO:0008270">
    <property type="term" value="F:zinc ion binding"/>
    <property type="evidence" value="ECO:0007669"/>
    <property type="project" value="InterPro"/>
</dbReference>
<evidence type="ECO:0000313" key="2">
    <source>
        <dbReference type="Proteomes" id="UP001345827"/>
    </source>
</evidence>
<dbReference type="EMBL" id="JAXLQG010000018">
    <property type="protein sequence ID" value="KAK5530929.1"/>
    <property type="molecule type" value="Genomic_DNA"/>
</dbReference>
<evidence type="ECO:0000313" key="1">
    <source>
        <dbReference type="EMBL" id="KAK5530929.1"/>
    </source>
</evidence>
<name>A0AAV9PWF1_9PEZI</name>
<proteinExistence type="predicted"/>
<dbReference type="GO" id="GO:0006355">
    <property type="term" value="P:regulation of DNA-templated transcription"/>
    <property type="evidence" value="ECO:0007669"/>
    <property type="project" value="InterPro"/>
</dbReference>
<protein>
    <submittedName>
        <fullName evidence="1">Uncharacterized protein</fullName>
    </submittedName>
</protein>
<accession>A0AAV9PWF1</accession>